<accession>A0AAE8W4W4</accession>
<organism evidence="4 5">
    <name type="scientific">Streptomyces ipomoeae</name>
    <dbReference type="NCBI Taxonomy" id="103232"/>
    <lineage>
        <taxon>Bacteria</taxon>
        <taxon>Bacillati</taxon>
        <taxon>Actinomycetota</taxon>
        <taxon>Actinomycetes</taxon>
        <taxon>Kitasatosporales</taxon>
        <taxon>Streptomycetaceae</taxon>
        <taxon>Streptomyces</taxon>
    </lineage>
</organism>
<comment type="similarity">
    <text evidence="1">Belongs to the NodU/CmcH family.</text>
</comment>
<dbReference type="InterPro" id="IPR031730">
    <property type="entry name" value="Carbam_trans_C"/>
</dbReference>
<dbReference type="PANTHER" id="PTHR34847:SF1">
    <property type="entry name" value="NODULATION PROTEIN U"/>
    <property type="match status" value="1"/>
</dbReference>
<dbReference type="SUPFAM" id="SSF53067">
    <property type="entry name" value="Actin-like ATPase domain"/>
    <property type="match status" value="1"/>
</dbReference>
<dbReference type="PANTHER" id="PTHR34847">
    <property type="entry name" value="NODULATION PROTEIN U"/>
    <property type="match status" value="1"/>
</dbReference>
<dbReference type="CDD" id="cd24100">
    <property type="entry name" value="ASKHA_NBD_MJ1051-like_N"/>
    <property type="match status" value="1"/>
</dbReference>
<dbReference type="Pfam" id="PF16861">
    <property type="entry name" value="Carbam_trans_C"/>
    <property type="match status" value="1"/>
</dbReference>
<dbReference type="Proteomes" id="UP000318720">
    <property type="component" value="Unassembled WGS sequence"/>
</dbReference>
<evidence type="ECO:0000313" key="5">
    <source>
        <dbReference type="Proteomes" id="UP000318720"/>
    </source>
</evidence>
<dbReference type="InterPro" id="IPR003696">
    <property type="entry name" value="Carbtransf_dom"/>
</dbReference>
<dbReference type="InterPro" id="IPR051338">
    <property type="entry name" value="NodU/CmcH_Carbamoyltrnsfr"/>
</dbReference>
<feature type="domain" description="Carbamoyltransferase" evidence="2">
    <location>
        <begin position="12"/>
        <end position="331"/>
    </location>
</feature>
<proteinExistence type="inferred from homology"/>
<protein>
    <submittedName>
        <fullName evidence="4">Carbamoyl transferase</fullName>
    </submittedName>
</protein>
<dbReference type="Pfam" id="PF02543">
    <property type="entry name" value="Carbam_trans_N"/>
    <property type="match status" value="1"/>
</dbReference>
<comment type="caution">
    <text evidence="4">The sequence shown here is derived from an EMBL/GenBank/DDBJ whole genome shotgun (WGS) entry which is preliminary data.</text>
</comment>
<evidence type="ECO:0000259" key="2">
    <source>
        <dbReference type="Pfam" id="PF02543"/>
    </source>
</evidence>
<evidence type="ECO:0000256" key="1">
    <source>
        <dbReference type="ARBA" id="ARBA00006129"/>
    </source>
</evidence>
<keyword evidence="4" id="KW-0808">Transferase</keyword>
<reference evidence="4 5" key="1">
    <citation type="submission" date="2019-03" db="EMBL/GenBank/DDBJ databases">
        <title>Comparative genomic analyses of the sweetpotato soil rot pathogen, Streptomyces ipomoeae.</title>
        <authorList>
            <person name="Ruschel Soares N."/>
            <person name="Badger J.H."/>
            <person name="Huguet-Tapia J.C."/>
            <person name="Clark C.A."/>
            <person name="Pettis G.S."/>
        </authorList>
    </citation>
    <scope>NUCLEOTIDE SEQUENCE [LARGE SCALE GENOMIC DNA]</scope>
    <source>
        <strain evidence="4 5">88-35</strain>
    </source>
</reference>
<dbReference type="EMBL" id="SPAZ01000069">
    <property type="protein sequence ID" value="TQE37074.1"/>
    <property type="molecule type" value="Genomic_DNA"/>
</dbReference>
<dbReference type="AlphaFoldDB" id="A0AAE8W4W4"/>
<dbReference type="InterPro" id="IPR043129">
    <property type="entry name" value="ATPase_NBD"/>
</dbReference>
<dbReference type="InterPro" id="IPR038152">
    <property type="entry name" value="Carbam_trans_C_sf"/>
</dbReference>
<evidence type="ECO:0000313" key="4">
    <source>
        <dbReference type="EMBL" id="TQE37074.1"/>
    </source>
</evidence>
<feature type="domain" description="Carbamoyltransferase C-terminal" evidence="3">
    <location>
        <begin position="392"/>
        <end position="560"/>
    </location>
</feature>
<gene>
    <name evidence="4" type="ORF">Sipo8835_08470</name>
</gene>
<dbReference type="RefSeq" id="WP_009324513.1">
    <property type="nucleotide sequence ID" value="NZ_JARAVA010000259.1"/>
</dbReference>
<dbReference type="Gene3D" id="3.90.870.20">
    <property type="entry name" value="Carbamoyltransferase, C-terminal domain"/>
    <property type="match status" value="1"/>
</dbReference>
<dbReference type="Gene3D" id="3.30.420.40">
    <property type="match status" value="2"/>
</dbReference>
<dbReference type="GO" id="GO:0016740">
    <property type="term" value="F:transferase activity"/>
    <property type="evidence" value="ECO:0007669"/>
    <property type="project" value="UniProtKB-KW"/>
</dbReference>
<name>A0AAE8W4W4_9ACTN</name>
<sequence>MLVLGITNNDLAGACVVRGGEIVAAVSEERFSRVKDHKTWPEQSIEYVLREAGVSLAEVDRVAYGWCAGFDADKHLLLYVDRISEEALARPEALPHLRKRIADEIRNDKLKRGEFDAFVDEHGLRDKAVYIDHHESHGLGAFLCSPFDDALVVTCDGRGDFQSLTVTHYSPAGEEVLQRETSIDSLGYFYGRITKLLGYKPNRHEGKITGLAAKGDPEKLLPLMRKMIDIEDGGSLRARCGEFYQPSYDGYSEVLLAEIAQHSPEDVAAAAQRHVENLLTAIVAHHIGRVPSGNVCLSGGVFANVKLNQFIFETPGVSNVYVLPPMGDGGLPLQTAVIVDYREEGKRPRVPSMALGPDSAISEGQLKEILHDYPGLRCRRIDDGLREELLDALAEDQVVGLYRGRMEFGPRALGRRSVIYSTHDVTMNDWLNKRLNRTEFMPFAPITAMELAQDCYVGWALDQPSALSMTITYACHEGFADACPAVVHVDNTARPQIVRREDDPFLHSLLIGWHERSGQAALVNTSFNKHEEPIVGSHRDALDSLRDDIIDLLVIDDVFLVHKAA</sequence>
<evidence type="ECO:0000259" key="3">
    <source>
        <dbReference type="Pfam" id="PF16861"/>
    </source>
</evidence>